<evidence type="ECO:0000256" key="3">
    <source>
        <dbReference type="SAM" id="Coils"/>
    </source>
</evidence>
<accession>V8NE10</accession>
<feature type="non-terminal residue" evidence="5">
    <location>
        <position position="1"/>
    </location>
</feature>
<sequence>EKCEELLSKVGINGSFLLRDSESIPGVLCLCVFYEHLIYTYRIFRKSNGHFMMQTSEGTPRHVFRTLNCLIDNYKKPNQGLVINLCYPVNRCPYYQETQTVYVTKQEAYEDPGKRQIIIKVMLVKITLTCCLINLFTPFQHGHSVDHNWLTLSLADVTDGEAMDASACMKSLLLAASQYRAARTQPNAAVLQRSLEVISGLKLTKFFASNHILPSECLNCLVELIEDPNLSPPLTLNVVGLLSQLVLDNETREALQNAYNLCGALASVILRSSTNPIDPVILQSIQLLQKLTYNARILQASANIEDLISFLMLRIQSTEDELTIPCLGLMANLCRHNLTVQTYIKSLTNVKGFYRTLISFLAHSSLTIVVFALSILSSLTLNEEVGEKLFHSRNIHQTFQLIFNILVNGDGTLTRKYSVDLLMDLLKNPKIADYLTKLGESIAANNAYKQQESEHVSKRSHLQASMTSVNSVKSSNVCHTSDGDAATFNIQDLIHKLQSGLEMKESVTDIRVSEIIEVYEQKLSALASKETRLQDLLEAKALALSQADRLIAQYRCQRAQAESEVGKAELSYKDSFTIVLTFHSHNGTVILHKFQKARLLASILKDTERKNEDLESLLKAQQTESERAQNDIEQLFQHNRKLQTVAEEYEILKRSSIDLLQKHETIEKQYNNLQGMCNSLNKQLETLKRLNESLKQQNEKTIVQLLETEEHRKELNKQIQEKDGQISSLQQKIKVQEEKLKARQKEKIDMEDKMDILRKELSKTEHARKELSIKASSLEVQKSQLEGRLEEKEALIKLQQEELNKHSHMIAMIHSLSGGKLNAEAVNLSL</sequence>
<dbReference type="PROSITE" id="PS50176">
    <property type="entry name" value="ARM_REPEAT"/>
    <property type="match status" value="1"/>
</dbReference>
<organism evidence="5 6">
    <name type="scientific">Ophiophagus hannah</name>
    <name type="common">King cobra</name>
    <name type="synonym">Naja hannah</name>
    <dbReference type="NCBI Taxonomy" id="8665"/>
    <lineage>
        <taxon>Eukaryota</taxon>
        <taxon>Metazoa</taxon>
        <taxon>Chordata</taxon>
        <taxon>Craniata</taxon>
        <taxon>Vertebrata</taxon>
        <taxon>Euteleostomi</taxon>
        <taxon>Lepidosauria</taxon>
        <taxon>Squamata</taxon>
        <taxon>Bifurcata</taxon>
        <taxon>Unidentata</taxon>
        <taxon>Episquamata</taxon>
        <taxon>Toxicofera</taxon>
        <taxon>Serpentes</taxon>
        <taxon>Colubroidea</taxon>
        <taxon>Elapidae</taxon>
        <taxon>Elapinae</taxon>
        <taxon>Ophiophagus</taxon>
    </lineage>
</organism>
<proteinExistence type="predicted"/>
<dbReference type="EMBL" id="AZIM01005157">
    <property type="protein sequence ID" value="ETE59878.1"/>
    <property type="molecule type" value="Genomic_DNA"/>
</dbReference>
<feature type="repeat" description="ARM" evidence="2">
    <location>
        <begin position="216"/>
        <end position="260"/>
    </location>
</feature>
<dbReference type="SUPFAM" id="SSF55550">
    <property type="entry name" value="SH2 domain"/>
    <property type="match status" value="1"/>
</dbReference>
<dbReference type="InterPro" id="IPR000225">
    <property type="entry name" value="Armadillo"/>
</dbReference>
<evidence type="ECO:0000313" key="5">
    <source>
        <dbReference type="EMBL" id="ETE59878.1"/>
    </source>
</evidence>
<dbReference type="Gene3D" id="3.30.505.10">
    <property type="entry name" value="SH2 domain"/>
    <property type="match status" value="1"/>
</dbReference>
<keyword evidence="3" id="KW-0175">Coiled coil</keyword>
<gene>
    <name evidence="5" type="ORF">L345_14389</name>
</gene>
<comment type="caution">
    <text evidence="5">The sequence shown here is derived from an EMBL/GenBank/DDBJ whole genome shotgun (WGS) entry which is preliminary data.</text>
</comment>
<keyword evidence="6" id="KW-1185">Reference proteome</keyword>
<keyword evidence="1" id="KW-0727">SH2 domain</keyword>
<dbReference type="PROSITE" id="PS50001">
    <property type="entry name" value="SH2"/>
    <property type="match status" value="1"/>
</dbReference>
<evidence type="ECO:0000256" key="2">
    <source>
        <dbReference type="PROSITE-ProRule" id="PRU00259"/>
    </source>
</evidence>
<dbReference type="Pfam" id="PF21044">
    <property type="entry name" value="CIP2A_N"/>
    <property type="match status" value="1"/>
</dbReference>
<reference evidence="5 6" key="1">
    <citation type="journal article" date="2013" name="Proc. Natl. Acad. Sci. U.S.A.">
        <title>The king cobra genome reveals dynamic gene evolution and adaptation in the snake venom system.</title>
        <authorList>
            <person name="Vonk F.J."/>
            <person name="Casewell N.R."/>
            <person name="Henkel C.V."/>
            <person name="Heimberg A.M."/>
            <person name="Jansen H.J."/>
            <person name="McCleary R.J."/>
            <person name="Kerkkamp H.M."/>
            <person name="Vos R.A."/>
            <person name="Guerreiro I."/>
            <person name="Calvete J.J."/>
            <person name="Wuster W."/>
            <person name="Woods A.E."/>
            <person name="Logan J.M."/>
            <person name="Harrison R.A."/>
            <person name="Castoe T.A."/>
            <person name="de Koning A.P."/>
            <person name="Pollock D.D."/>
            <person name="Yandell M."/>
            <person name="Calderon D."/>
            <person name="Renjifo C."/>
            <person name="Currier R.B."/>
            <person name="Salgado D."/>
            <person name="Pla D."/>
            <person name="Sanz L."/>
            <person name="Hyder A.S."/>
            <person name="Ribeiro J.M."/>
            <person name="Arntzen J.W."/>
            <person name="van den Thillart G.E."/>
            <person name="Boetzer M."/>
            <person name="Pirovano W."/>
            <person name="Dirks R.P."/>
            <person name="Spaink H.P."/>
            <person name="Duboule D."/>
            <person name="McGlinn E."/>
            <person name="Kini R.M."/>
            <person name="Richardson M.K."/>
        </authorList>
    </citation>
    <scope>NUCLEOTIDE SEQUENCE</scope>
    <source>
        <tissue evidence="5">Blood</tissue>
    </source>
</reference>
<protein>
    <submittedName>
        <fullName evidence="5">Protein CIP2A-like protein</fullName>
    </submittedName>
</protein>
<dbReference type="InterPro" id="IPR042510">
    <property type="entry name" value="CIP2A"/>
</dbReference>
<dbReference type="SUPFAM" id="SSF48371">
    <property type="entry name" value="ARM repeat"/>
    <property type="match status" value="1"/>
</dbReference>
<feature type="coiled-coil region" evidence="3">
    <location>
        <begin position="544"/>
        <end position="571"/>
    </location>
</feature>
<dbReference type="OrthoDB" id="73401at2759"/>
<dbReference type="Pfam" id="PF00017">
    <property type="entry name" value="SH2"/>
    <property type="match status" value="1"/>
</dbReference>
<feature type="coiled-coil region" evidence="3">
    <location>
        <begin position="604"/>
        <end position="638"/>
    </location>
</feature>
<name>V8NE10_OPHHA</name>
<dbReference type="InterPro" id="IPR011989">
    <property type="entry name" value="ARM-like"/>
</dbReference>
<dbReference type="PANTHER" id="PTHR23161:SF2">
    <property type="entry name" value="PROTEIN CIP2A"/>
    <property type="match status" value="1"/>
</dbReference>
<dbReference type="InterPro" id="IPR016024">
    <property type="entry name" value="ARM-type_fold"/>
</dbReference>
<dbReference type="InterPro" id="IPR048701">
    <property type="entry name" value="CIP2A_N"/>
</dbReference>
<evidence type="ECO:0000259" key="4">
    <source>
        <dbReference type="PROSITE" id="PS50001"/>
    </source>
</evidence>
<feature type="coiled-coil region" evidence="3">
    <location>
        <begin position="663"/>
        <end position="809"/>
    </location>
</feature>
<dbReference type="InterPro" id="IPR036860">
    <property type="entry name" value="SH2_dom_sf"/>
</dbReference>
<dbReference type="AlphaFoldDB" id="V8NE10"/>
<evidence type="ECO:0000313" key="6">
    <source>
        <dbReference type="Proteomes" id="UP000018936"/>
    </source>
</evidence>
<dbReference type="PANTHER" id="PTHR23161">
    <property type="entry name" value="PROTEIN CIP2A"/>
    <property type="match status" value="1"/>
</dbReference>
<dbReference type="Proteomes" id="UP000018936">
    <property type="component" value="Unassembled WGS sequence"/>
</dbReference>
<feature type="domain" description="SH2" evidence="4">
    <location>
        <begin position="1"/>
        <end position="89"/>
    </location>
</feature>
<dbReference type="SMART" id="SM00252">
    <property type="entry name" value="SH2"/>
    <property type="match status" value="1"/>
</dbReference>
<dbReference type="Gene3D" id="1.25.10.10">
    <property type="entry name" value="Leucine-rich Repeat Variant"/>
    <property type="match status" value="1"/>
</dbReference>
<evidence type="ECO:0000256" key="1">
    <source>
        <dbReference type="PROSITE-ProRule" id="PRU00191"/>
    </source>
</evidence>
<dbReference type="InterPro" id="IPR000980">
    <property type="entry name" value="SH2"/>
</dbReference>